<evidence type="ECO:0000313" key="2">
    <source>
        <dbReference type="Proteomes" id="UP001433508"/>
    </source>
</evidence>
<sequence>MAGILKRKRSKVACEPCRGRKRKCNGGTPCSTCSSWGYHCYYEVQTRQKKLETHMPLLRSEHRLACSSGTPNQETQPDLQAVTESLEANSAAAFVRKLGLKVDSTNAPRLNLFGWNIGERQLPSGLGNISALPIVDILSLTDMKAMADVYFTKVDPCYGFIDSRLFFERLDARWQSPLVNSIYDSVLAGVAALGSLFSQRSINITELLLVESARSVLEIRDRCGAPCLDTVTGWALRVVYMRMTASPHSTWIASSTLMHLIEALGLHLESSGEAALSCSTQCDPDIRRRLVGVAQHLNMWTSYDLGLSRVVIQNGQPLPPAPKPGDYTTELLDLLPVSASLGPEKTQDDIDLESSLLQILNGVHTQPPSVLAQTNLVLCILRRLLLVNRNTSPAVMEKALELFKKALHSARSMVMSCCPWHHVANVPFHIISVLLEMDSRASLGVLPDAMQTLKLVGSTYDTGTMREAYSTACLLVLLYQRRRCEDAKLLSGLVDTHYQQTEPTAPIRQSSPSPERVSWLEAVIADLPSLQGAELYQSLGMDMVGLTQASDFLESMNFM</sequence>
<protein>
    <submittedName>
        <fullName evidence="1">Uncharacterized protein</fullName>
    </submittedName>
</protein>
<accession>A0ACC3T6I3</accession>
<evidence type="ECO:0000313" key="1">
    <source>
        <dbReference type="EMBL" id="KAK9239226.1"/>
    </source>
</evidence>
<dbReference type="Proteomes" id="UP001433508">
    <property type="component" value="Unassembled WGS sequence"/>
</dbReference>
<name>A0ACC3T6I3_LIPKO</name>
<gene>
    <name evidence="1" type="ORF">V1525DRAFT_56213</name>
</gene>
<keyword evidence="2" id="KW-1185">Reference proteome</keyword>
<comment type="caution">
    <text evidence="1">The sequence shown here is derived from an EMBL/GenBank/DDBJ whole genome shotgun (WGS) entry which is preliminary data.</text>
</comment>
<reference evidence="2" key="1">
    <citation type="journal article" date="2024" name="Front. Bioeng. Biotechnol.">
        <title>Genome-scale model development and genomic sequencing of the oleaginous clade Lipomyces.</title>
        <authorList>
            <person name="Czajka J.J."/>
            <person name="Han Y."/>
            <person name="Kim J."/>
            <person name="Mondo S.J."/>
            <person name="Hofstad B.A."/>
            <person name="Robles A."/>
            <person name="Haridas S."/>
            <person name="Riley R."/>
            <person name="LaButti K."/>
            <person name="Pangilinan J."/>
            <person name="Andreopoulos W."/>
            <person name="Lipzen A."/>
            <person name="Yan J."/>
            <person name="Wang M."/>
            <person name="Ng V."/>
            <person name="Grigoriev I.V."/>
            <person name="Spatafora J.W."/>
            <person name="Magnuson J.K."/>
            <person name="Baker S.E."/>
            <person name="Pomraning K.R."/>
        </authorList>
    </citation>
    <scope>NUCLEOTIDE SEQUENCE [LARGE SCALE GENOMIC DNA]</scope>
    <source>
        <strain evidence="2">CBS 7786</strain>
    </source>
</reference>
<dbReference type="EMBL" id="MU971348">
    <property type="protein sequence ID" value="KAK9239226.1"/>
    <property type="molecule type" value="Genomic_DNA"/>
</dbReference>
<proteinExistence type="predicted"/>
<organism evidence="1 2">
    <name type="scientific">Lipomyces kononenkoae</name>
    <name type="common">Yeast</name>
    <dbReference type="NCBI Taxonomy" id="34357"/>
    <lineage>
        <taxon>Eukaryota</taxon>
        <taxon>Fungi</taxon>
        <taxon>Dikarya</taxon>
        <taxon>Ascomycota</taxon>
        <taxon>Saccharomycotina</taxon>
        <taxon>Lipomycetes</taxon>
        <taxon>Lipomycetales</taxon>
        <taxon>Lipomycetaceae</taxon>
        <taxon>Lipomyces</taxon>
    </lineage>
</organism>